<dbReference type="GO" id="GO:0016491">
    <property type="term" value="F:oxidoreductase activity"/>
    <property type="evidence" value="ECO:0007669"/>
    <property type="project" value="UniProtKB-KW"/>
</dbReference>
<keyword evidence="3 6" id="KW-0479">Metal-binding</keyword>
<dbReference type="Pfam" id="PF00107">
    <property type="entry name" value="ADH_zinc_N"/>
    <property type="match status" value="1"/>
</dbReference>
<dbReference type="InterPro" id="IPR002328">
    <property type="entry name" value="ADH_Zn_CS"/>
</dbReference>
<dbReference type="InterPro" id="IPR011032">
    <property type="entry name" value="GroES-like_sf"/>
</dbReference>
<dbReference type="STRING" id="1149755.A0A2J6RH66"/>
<dbReference type="Proteomes" id="UP000235786">
    <property type="component" value="Unassembled WGS sequence"/>
</dbReference>
<evidence type="ECO:0000256" key="1">
    <source>
        <dbReference type="ARBA" id="ARBA00001947"/>
    </source>
</evidence>
<dbReference type="SMART" id="SM00829">
    <property type="entry name" value="PKS_ER"/>
    <property type="match status" value="1"/>
</dbReference>
<dbReference type="Gene3D" id="3.40.50.720">
    <property type="entry name" value="NAD(P)-binding Rossmann-like Domain"/>
    <property type="match status" value="1"/>
</dbReference>
<organism evidence="8 9">
    <name type="scientific">Hyaloscypha variabilis (strain UAMH 11265 / GT02V1 / F)</name>
    <name type="common">Meliniomyces variabilis</name>
    <dbReference type="NCBI Taxonomy" id="1149755"/>
    <lineage>
        <taxon>Eukaryota</taxon>
        <taxon>Fungi</taxon>
        <taxon>Dikarya</taxon>
        <taxon>Ascomycota</taxon>
        <taxon>Pezizomycotina</taxon>
        <taxon>Leotiomycetes</taxon>
        <taxon>Helotiales</taxon>
        <taxon>Hyaloscyphaceae</taxon>
        <taxon>Hyaloscypha</taxon>
        <taxon>Hyaloscypha variabilis</taxon>
    </lineage>
</organism>
<dbReference type="Pfam" id="PF08240">
    <property type="entry name" value="ADH_N"/>
    <property type="match status" value="1"/>
</dbReference>
<dbReference type="InterPro" id="IPR013149">
    <property type="entry name" value="ADH-like_C"/>
</dbReference>
<evidence type="ECO:0000313" key="8">
    <source>
        <dbReference type="EMBL" id="PMD37846.1"/>
    </source>
</evidence>
<evidence type="ECO:0000259" key="7">
    <source>
        <dbReference type="SMART" id="SM00829"/>
    </source>
</evidence>
<keyword evidence="5" id="KW-0560">Oxidoreductase</keyword>
<comment type="similarity">
    <text evidence="2 6">Belongs to the zinc-containing alcohol dehydrogenase family.</text>
</comment>
<keyword evidence="4 6" id="KW-0862">Zinc</keyword>
<dbReference type="AlphaFoldDB" id="A0A2J6RH66"/>
<dbReference type="SUPFAM" id="SSF51735">
    <property type="entry name" value="NAD(P)-binding Rossmann-fold domains"/>
    <property type="match status" value="1"/>
</dbReference>
<dbReference type="InterPro" id="IPR020843">
    <property type="entry name" value="ER"/>
</dbReference>
<sequence length="357" mass="38752">MENPLVPPTMFAWRKRKGNLEPIYEEIPVPPAPASGFLVKILAAGVCHSDWSLLKTERNFPHYNEIYTLGHEGCGEIVRIGKEVQNSKHKLGDIVAVYAVPGCGSSSCGECNRDLAHLCSKGQHHGIGQDGCFADYVAIDARAAVPLPKGVSPSEGAVATDAGTTAYSAIVKRAEVKKGQTVFLFGLGGLGFNALQVLLWIGARVIVSDTRETTLEEARKLGVPGEDIVPVGKLVTEFVHENGLEDMIDTVADFVGMKQTFSDAQNIVRYGGKILYVGTLSNETVVDPKICIKKRLTVLFNYGGQYSDVVEVLDLISKGIIRPQVENGKLEDFPKVLKDLHEGKIKSRMALIPSHSR</sequence>
<dbReference type="EMBL" id="KZ613948">
    <property type="protein sequence ID" value="PMD37846.1"/>
    <property type="molecule type" value="Genomic_DNA"/>
</dbReference>
<dbReference type="PANTHER" id="PTHR42940:SF8">
    <property type="entry name" value="VACUOLAR PROTEIN SORTING-ASSOCIATED PROTEIN 11"/>
    <property type="match status" value="1"/>
</dbReference>
<evidence type="ECO:0000313" key="9">
    <source>
        <dbReference type="Proteomes" id="UP000235786"/>
    </source>
</evidence>
<dbReference type="OrthoDB" id="1879366at2759"/>
<dbReference type="Gene3D" id="3.90.180.10">
    <property type="entry name" value="Medium-chain alcohol dehydrogenases, catalytic domain"/>
    <property type="match status" value="1"/>
</dbReference>
<feature type="domain" description="Enoyl reductase (ER)" evidence="7">
    <location>
        <begin position="18"/>
        <end position="351"/>
    </location>
</feature>
<evidence type="ECO:0000256" key="5">
    <source>
        <dbReference type="ARBA" id="ARBA00023002"/>
    </source>
</evidence>
<comment type="cofactor">
    <cofactor evidence="1 6">
        <name>Zn(2+)</name>
        <dbReference type="ChEBI" id="CHEBI:29105"/>
    </cofactor>
</comment>
<evidence type="ECO:0000256" key="3">
    <source>
        <dbReference type="ARBA" id="ARBA00022723"/>
    </source>
</evidence>
<evidence type="ECO:0000256" key="4">
    <source>
        <dbReference type="ARBA" id="ARBA00022833"/>
    </source>
</evidence>
<dbReference type="GO" id="GO:0008270">
    <property type="term" value="F:zinc ion binding"/>
    <property type="evidence" value="ECO:0007669"/>
    <property type="project" value="InterPro"/>
</dbReference>
<accession>A0A2J6RH66</accession>
<evidence type="ECO:0000256" key="6">
    <source>
        <dbReference type="RuleBase" id="RU361277"/>
    </source>
</evidence>
<gene>
    <name evidence="8" type="ORF">L207DRAFT_462264</name>
</gene>
<name>A0A2J6RH66_HYAVF</name>
<keyword evidence="9" id="KW-1185">Reference proteome</keyword>
<dbReference type="InterPro" id="IPR036291">
    <property type="entry name" value="NAD(P)-bd_dom_sf"/>
</dbReference>
<dbReference type="CDD" id="cd08254">
    <property type="entry name" value="hydroxyacyl_CoA_DH"/>
    <property type="match status" value="1"/>
</dbReference>
<proteinExistence type="inferred from homology"/>
<reference evidence="8 9" key="1">
    <citation type="submission" date="2016-04" db="EMBL/GenBank/DDBJ databases">
        <title>A degradative enzymes factory behind the ericoid mycorrhizal symbiosis.</title>
        <authorList>
            <consortium name="DOE Joint Genome Institute"/>
            <person name="Martino E."/>
            <person name="Morin E."/>
            <person name="Grelet G."/>
            <person name="Kuo A."/>
            <person name="Kohler A."/>
            <person name="Daghino S."/>
            <person name="Barry K."/>
            <person name="Choi C."/>
            <person name="Cichocki N."/>
            <person name="Clum A."/>
            <person name="Copeland A."/>
            <person name="Hainaut M."/>
            <person name="Haridas S."/>
            <person name="Labutti K."/>
            <person name="Lindquist E."/>
            <person name="Lipzen A."/>
            <person name="Khouja H.-R."/>
            <person name="Murat C."/>
            <person name="Ohm R."/>
            <person name="Olson A."/>
            <person name="Spatafora J."/>
            <person name="Veneault-Fourrey C."/>
            <person name="Henrissat B."/>
            <person name="Grigoriev I."/>
            <person name="Martin F."/>
            <person name="Perotto S."/>
        </authorList>
    </citation>
    <scope>NUCLEOTIDE SEQUENCE [LARGE SCALE GENOMIC DNA]</scope>
    <source>
        <strain evidence="8 9">F</strain>
    </source>
</reference>
<dbReference type="SUPFAM" id="SSF50129">
    <property type="entry name" value="GroES-like"/>
    <property type="match status" value="1"/>
</dbReference>
<dbReference type="InterPro" id="IPR013154">
    <property type="entry name" value="ADH-like_N"/>
</dbReference>
<dbReference type="PROSITE" id="PS00059">
    <property type="entry name" value="ADH_ZINC"/>
    <property type="match status" value="1"/>
</dbReference>
<evidence type="ECO:0000256" key="2">
    <source>
        <dbReference type="ARBA" id="ARBA00008072"/>
    </source>
</evidence>
<dbReference type="PANTHER" id="PTHR42940">
    <property type="entry name" value="ALCOHOL DEHYDROGENASE 1-RELATED"/>
    <property type="match status" value="1"/>
</dbReference>
<protein>
    <submittedName>
        <fullName evidence="8">GroES-like protein</fullName>
    </submittedName>
</protein>